<evidence type="ECO:0000256" key="2">
    <source>
        <dbReference type="ARBA" id="ARBA00004997"/>
    </source>
</evidence>
<evidence type="ECO:0000259" key="16">
    <source>
        <dbReference type="Pfam" id="PF02887"/>
    </source>
</evidence>
<dbReference type="GO" id="GO:0004743">
    <property type="term" value="F:pyruvate kinase activity"/>
    <property type="evidence" value="ECO:0007669"/>
    <property type="project" value="UniProtKB-UniRule"/>
</dbReference>
<sequence>MRRYRRAKIVATLGPASSSPETIRALFDAGADVFRFNFSHGSHEDHRQRYEIVRAIEQETGRPISVLADLQGPKLRIGKLAAGPVMLEEGTTITFDLDPEPGTLARVPLPHPEVFAALSPGVTLLIDDGKLRLTIEKAEPQSAVAKVVTGGPLSERKGVSIVGAVLPVSALTEKDRKDLAFALELGADWIALSFVQRAEDLDEVRALANRPIALMAKLEKPSAIDGLEAIIARSDAVMVARGDLGVEMEPERVPIVQRRIVHAARGAGKPVIVATQMLESMITTPTPTRAEASDVATAIYEGADAVMLSAETASGRYPIEAVTMMNKIITAVEQDPVYREGLDATGPTPQANVSDVICSALHRSAAILPVAALVTYTTSGLTSLRTARERPAAPILSLTPELAIARRLALVWGTHPVLSRAQAHVTDIVEDACAATEKEGLAIPGDIIAIAGGMPFGVSGTTNLLRIAQVPGGAAAK</sequence>
<dbReference type="NCBIfam" id="NF004491">
    <property type="entry name" value="PRK05826.1"/>
    <property type="match status" value="1"/>
</dbReference>
<keyword evidence="8 14" id="KW-0418">Kinase</keyword>
<dbReference type="InterPro" id="IPR015806">
    <property type="entry name" value="Pyrv_Knase_insert_dom_sf"/>
</dbReference>
<evidence type="ECO:0000256" key="12">
    <source>
        <dbReference type="ARBA" id="ARBA00023317"/>
    </source>
</evidence>
<dbReference type="InterPro" id="IPR036918">
    <property type="entry name" value="Pyrv_Knase_C_sf"/>
</dbReference>
<evidence type="ECO:0000313" key="18">
    <source>
        <dbReference type="Proteomes" id="UP000001695"/>
    </source>
</evidence>
<reference evidence="18" key="1">
    <citation type="submission" date="2008-03" db="EMBL/GenBank/DDBJ databases">
        <title>Complete sequence of chromosome of Beijerinckia indica subsp. indica ATCC 9039.</title>
        <authorList>
            <consortium name="US DOE Joint Genome Institute"/>
            <person name="Copeland A."/>
            <person name="Lucas S."/>
            <person name="Lapidus A."/>
            <person name="Glavina del Rio T."/>
            <person name="Dalin E."/>
            <person name="Tice H."/>
            <person name="Bruce D."/>
            <person name="Goodwin L."/>
            <person name="Pitluck S."/>
            <person name="LaButti K."/>
            <person name="Schmutz J."/>
            <person name="Larimer F."/>
            <person name="Land M."/>
            <person name="Hauser L."/>
            <person name="Kyrpides N."/>
            <person name="Mikhailova N."/>
            <person name="Dunfield P.F."/>
            <person name="Dedysh S.N."/>
            <person name="Liesack W."/>
            <person name="Saw J.H."/>
            <person name="Alam M."/>
            <person name="Chen Y."/>
            <person name="Murrell J.C."/>
            <person name="Richardson P."/>
        </authorList>
    </citation>
    <scope>NUCLEOTIDE SEQUENCE [LARGE SCALE GENOMIC DNA]</scope>
    <source>
        <strain evidence="18">ATCC 9039 / DSM 1715 / NCIMB 8712</strain>
    </source>
</reference>
<dbReference type="InterPro" id="IPR018209">
    <property type="entry name" value="Pyrv_Knase_AS"/>
</dbReference>
<keyword evidence="10 14" id="KW-0460">Magnesium</keyword>
<dbReference type="NCBIfam" id="NF004978">
    <property type="entry name" value="PRK06354.1"/>
    <property type="match status" value="1"/>
</dbReference>
<feature type="domain" description="Pyruvate kinase C-terminal" evidence="16">
    <location>
        <begin position="356"/>
        <end position="467"/>
    </location>
</feature>
<dbReference type="eggNOG" id="COG0469">
    <property type="taxonomic scope" value="Bacteria"/>
</dbReference>
<evidence type="ECO:0000256" key="10">
    <source>
        <dbReference type="ARBA" id="ARBA00022842"/>
    </source>
</evidence>
<dbReference type="Pfam" id="PF02887">
    <property type="entry name" value="PK_C"/>
    <property type="match status" value="1"/>
</dbReference>
<evidence type="ECO:0000256" key="1">
    <source>
        <dbReference type="ARBA" id="ARBA00001958"/>
    </source>
</evidence>
<dbReference type="EMBL" id="CP001016">
    <property type="protein sequence ID" value="ACB94280.1"/>
    <property type="molecule type" value="Genomic_DNA"/>
</dbReference>
<dbReference type="RefSeq" id="WP_012383638.1">
    <property type="nucleotide sequence ID" value="NC_010581.1"/>
</dbReference>
<evidence type="ECO:0000256" key="8">
    <source>
        <dbReference type="ARBA" id="ARBA00022777"/>
    </source>
</evidence>
<comment type="cofactor">
    <cofactor evidence="1">
        <name>K(+)</name>
        <dbReference type="ChEBI" id="CHEBI:29103"/>
    </cofactor>
</comment>
<dbReference type="PANTHER" id="PTHR11817">
    <property type="entry name" value="PYRUVATE KINASE"/>
    <property type="match status" value="1"/>
</dbReference>
<name>B2IFR9_BEII9</name>
<comment type="pathway">
    <text evidence="2 14">Carbohydrate degradation; glycolysis; pyruvate from D-glyceraldehyde 3-phosphate: step 5/5.</text>
</comment>
<keyword evidence="6" id="KW-0479">Metal-binding</keyword>
<dbReference type="KEGG" id="bid:Bind_0630"/>
<dbReference type="NCBIfam" id="NF004886">
    <property type="entry name" value="PRK06247.1"/>
    <property type="match status" value="1"/>
</dbReference>
<evidence type="ECO:0000256" key="13">
    <source>
        <dbReference type="NCBIfam" id="TIGR01064"/>
    </source>
</evidence>
<dbReference type="Gene3D" id="3.40.1380.20">
    <property type="entry name" value="Pyruvate kinase, C-terminal domain"/>
    <property type="match status" value="1"/>
</dbReference>
<protein>
    <recommendedName>
        <fullName evidence="4 13">Pyruvate kinase</fullName>
        <ecNumber evidence="4 13">2.7.1.40</ecNumber>
    </recommendedName>
</protein>
<dbReference type="PROSITE" id="PS00110">
    <property type="entry name" value="PYRUVATE_KINASE"/>
    <property type="match status" value="1"/>
</dbReference>
<evidence type="ECO:0000256" key="4">
    <source>
        <dbReference type="ARBA" id="ARBA00012142"/>
    </source>
</evidence>
<dbReference type="SUPFAM" id="SSF52935">
    <property type="entry name" value="PK C-terminal domain-like"/>
    <property type="match status" value="1"/>
</dbReference>
<evidence type="ECO:0000256" key="3">
    <source>
        <dbReference type="ARBA" id="ARBA00008663"/>
    </source>
</evidence>
<feature type="domain" description="Pyruvate kinase barrel" evidence="15">
    <location>
        <begin position="5"/>
        <end position="322"/>
    </location>
</feature>
<keyword evidence="9" id="KW-0067">ATP-binding</keyword>
<dbReference type="InterPro" id="IPR001697">
    <property type="entry name" value="Pyr_Knase"/>
</dbReference>
<evidence type="ECO:0000256" key="7">
    <source>
        <dbReference type="ARBA" id="ARBA00022741"/>
    </source>
</evidence>
<dbReference type="Gene3D" id="3.20.20.60">
    <property type="entry name" value="Phosphoenolpyruvate-binding domains"/>
    <property type="match status" value="1"/>
</dbReference>
<dbReference type="Gene3D" id="2.40.33.10">
    <property type="entry name" value="PK beta-barrel domain-like"/>
    <property type="match status" value="1"/>
</dbReference>
<dbReference type="UniPathway" id="UPA00109">
    <property type="reaction ID" value="UER00188"/>
</dbReference>
<keyword evidence="12 17" id="KW-0670">Pyruvate</keyword>
<gene>
    <name evidence="17" type="ordered locus">Bind_0630</name>
</gene>
<keyword evidence="11 14" id="KW-0324">Glycolysis</keyword>
<comment type="catalytic activity">
    <reaction evidence="14">
        <text>pyruvate + ATP = phosphoenolpyruvate + ADP + H(+)</text>
        <dbReference type="Rhea" id="RHEA:18157"/>
        <dbReference type="ChEBI" id="CHEBI:15361"/>
        <dbReference type="ChEBI" id="CHEBI:15378"/>
        <dbReference type="ChEBI" id="CHEBI:30616"/>
        <dbReference type="ChEBI" id="CHEBI:58702"/>
        <dbReference type="ChEBI" id="CHEBI:456216"/>
        <dbReference type="EC" id="2.7.1.40"/>
    </reaction>
</comment>
<evidence type="ECO:0000256" key="11">
    <source>
        <dbReference type="ARBA" id="ARBA00023152"/>
    </source>
</evidence>
<dbReference type="GO" id="GO:0000287">
    <property type="term" value="F:magnesium ion binding"/>
    <property type="evidence" value="ECO:0007669"/>
    <property type="project" value="UniProtKB-UniRule"/>
</dbReference>
<dbReference type="Proteomes" id="UP000001695">
    <property type="component" value="Chromosome"/>
</dbReference>
<dbReference type="HOGENOM" id="CLU_015439_0_2_5"/>
<evidence type="ECO:0000256" key="14">
    <source>
        <dbReference type="RuleBase" id="RU000504"/>
    </source>
</evidence>
<keyword evidence="7" id="KW-0547">Nucleotide-binding</keyword>
<dbReference type="AlphaFoldDB" id="B2IFR9"/>
<evidence type="ECO:0000256" key="5">
    <source>
        <dbReference type="ARBA" id="ARBA00022679"/>
    </source>
</evidence>
<reference evidence="17 18" key="2">
    <citation type="journal article" date="2010" name="J. Bacteriol.">
        <title>Complete genome sequence of Beijerinckia indica subsp. indica.</title>
        <authorList>
            <person name="Tamas I."/>
            <person name="Dedysh S.N."/>
            <person name="Liesack W."/>
            <person name="Stott M.B."/>
            <person name="Alam M."/>
            <person name="Murrell J.C."/>
            <person name="Dunfield P.F."/>
        </authorList>
    </citation>
    <scope>NUCLEOTIDE SEQUENCE [LARGE SCALE GENOMIC DNA]</scope>
    <source>
        <strain evidence="18">ATCC 9039 / DSM 1715 / NCIMB 8712</strain>
    </source>
</reference>
<evidence type="ECO:0000313" key="17">
    <source>
        <dbReference type="EMBL" id="ACB94280.1"/>
    </source>
</evidence>
<dbReference type="PRINTS" id="PR01050">
    <property type="entry name" value="PYRUVTKNASE"/>
</dbReference>
<evidence type="ECO:0000256" key="9">
    <source>
        <dbReference type="ARBA" id="ARBA00022840"/>
    </source>
</evidence>
<dbReference type="OrthoDB" id="9812123at2"/>
<proteinExistence type="inferred from homology"/>
<dbReference type="InterPro" id="IPR015813">
    <property type="entry name" value="Pyrv/PenolPyrv_kinase-like_dom"/>
</dbReference>
<dbReference type="SUPFAM" id="SSF50800">
    <property type="entry name" value="PK beta-barrel domain-like"/>
    <property type="match status" value="1"/>
</dbReference>
<evidence type="ECO:0000256" key="6">
    <source>
        <dbReference type="ARBA" id="ARBA00022723"/>
    </source>
</evidence>
<dbReference type="EC" id="2.7.1.40" evidence="4 13"/>
<keyword evidence="18" id="KW-1185">Reference proteome</keyword>
<keyword evidence="5 14" id="KW-0808">Transferase</keyword>
<dbReference type="GO" id="GO:0030955">
    <property type="term" value="F:potassium ion binding"/>
    <property type="evidence" value="ECO:0007669"/>
    <property type="project" value="UniProtKB-UniRule"/>
</dbReference>
<dbReference type="InterPro" id="IPR040442">
    <property type="entry name" value="Pyrv_kinase-like_dom_sf"/>
</dbReference>
<dbReference type="InterPro" id="IPR015793">
    <property type="entry name" value="Pyrv_Knase_brl"/>
</dbReference>
<evidence type="ECO:0000259" key="15">
    <source>
        <dbReference type="Pfam" id="PF00224"/>
    </source>
</evidence>
<dbReference type="SUPFAM" id="SSF51621">
    <property type="entry name" value="Phosphoenolpyruvate/pyruvate domain"/>
    <property type="match status" value="1"/>
</dbReference>
<dbReference type="InterPro" id="IPR015795">
    <property type="entry name" value="Pyrv_Knase_C"/>
</dbReference>
<dbReference type="NCBIfam" id="TIGR01064">
    <property type="entry name" value="pyruv_kin"/>
    <property type="match status" value="1"/>
</dbReference>
<dbReference type="GO" id="GO:0016301">
    <property type="term" value="F:kinase activity"/>
    <property type="evidence" value="ECO:0007669"/>
    <property type="project" value="UniProtKB-KW"/>
</dbReference>
<comment type="similarity">
    <text evidence="3 14">Belongs to the pyruvate kinase family.</text>
</comment>
<dbReference type="Pfam" id="PF00224">
    <property type="entry name" value="PK"/>
    <property type="match status" value="1"/>
</dbReference>
<dbReference type="InterPro" id="IPR011037">
    <property type="entry name" value="Pyrv_Knase-like_insert_dom_sf"/>
</dbReference>
<accession>B2IFR9</accession>
<dbReference type="GO" id="GO:0005524">
    <property type="term" value="F:ATP binding"/>
    <property type="evidence" value="ECO:0007669"/>
    <property type="project" value="UniProtKB-KW"/>
</dbReference>
<organism evidence="17 18">
    <name type="scientific">Beijerinckia indica subsp. indica (strain ATCC 9039 / DSM 1715 / NCIMB 8712)</name>
    <dbReference type="NCBI Taxonomy" id="395963"/>
    <lineage>
        <taxon>Bacteria</taxon>
        <taxon>Pseudomonadati</taxon>
        <taxon>Pseudomonadota</taxon>
        <taxon>Alphaproteobacteria</taxon>
        <taxon>Hyphomicrobiales</taxon>
        <taxon>Beijerinckiaceae</taxon>
        <taxon>Beijerinckia</taxon>
    </lineage>
</organism>
<dbReference type="STRING" id="395963.Bind_0630"/>